<protein>
    <submittedName>
        <fullName evidence="1">Uncharacterized protein</fullName>
    </submittedName>
</protein>
<gene>
    <name evidence="1" type="ORF">PFISCL1PPCAC_26221</name>
</gene>
<comment type="caution">
    <text evidence="1">The sequence shown here is derived from an EMBL/GenBank/DDBJ whole genome shotgun (WGS) entry which is preliminary data.</text>
</comment>
<organism evidence="1 2">
    <name type="scientific">Pristionchus fissidentatus</name>
    <dbReference type="NCBI Taxonomy" id="1538716"/>
    <lineage>
        <taxon>Eukaryota</taxon>
        <taxon>Metazoa</taxon>
        <taxon>Ecdysozoa</taxon>
        <taxon>Nematoda</taxon>
        <taxon>Chromadorea</taxon>
        <taxon>Rhabditida</taxon>
        <taxon>Rhabditina</taxon>
        <taxon>Diplogasteromorpha</taxon>
        <taxon>Diplogasteroidea</taxon>
        <taxon>Neodiplogasteridae</taxon>
        <taxon>Pristionchus</taxon>
    </lineage>
</organism>
<evidence type="ECO:0000313" key="1">
    <source>
        <dbReference type="EMBL" id="GMT34924.1"/>
    </source>
</evidence>
<sequence length="85" mass="9620">LLSCASFSLTAGKFNQRYFTEDQAKTIKRCLLLAVDSLTDGHQSEWRQTFPEHVNCYQMLRASLESAVETISTKENVTDIANLFS</sequence>
<reference evidence="1" key="1">
    <citation type="submission" date="2023-10" db="EMBL/GenBank/DDBJ databases">
        <title>Genome assembly of Pristionchus species.</title>
        <authorList>
            <person name="Yoshida K."/>
            <person name="Sommer R.J."/>
        </authorList>
    </citation>
    <scope>NUCLEOTIDE SEQUENCE</scope>
    <source>
        <strain evidence="1">RS5133</strain>
    </source>
</reference>
<dbReference type="Proteomes" id="UP001432322">
    <property type="component" value="Unassembled WGS sequence"/>
</dbReference>
<dbReference type="AlphaFoldDB" id="A0AAV5WRY1"/>
<dbReference type="EMBL" id="BTSY01000006">
    <property type="protein sequence ID" value="GMT34924.1"/>
    <property type="molecule type" value="Genomic_DNA"/>
</dbReference>
<evidence type="ECO:0000313" key="2">
    <source>
        <dbReference type="Proteomes" id="UP001432322"/>
    </source>
</evidence>
<name>A0AAV5WRY1_9BILA</name>
<feature type="non-terminal residue" evidence="1">
    <location>
        <position position="1"/>
    </location>
</feature>
<proteinExistence type="predicted"/>
<keyword evidence="2" id="KW-1185">Reference proteome</keyword>
<accession>A0AAV5WRY1</accession>
<feature type="non-terminal residue" evidence="1">
    <location>
        <position position="85"/>
    </location>
</feature>